<feature type="transmembrane region" description="Helical" evidence="1">
    <location>
        <begin position="61"/>
        <end position="80"/>
    </location>
</feature>
<feature type="signal peptide" evidence="2">
    <location>
        <begin position="1"/>
        <end position="22"/>
    </location>
</feature>
<gene>
    <name evidence="3" type="ORF">FHS82_001273</name>
</gene>
<proteinExistence type="predicted"/>
<evidence type="ECO:0000313" key="4">
    <source>
        <dbReference type="Proteomes" id="UP001429580"/>
    </source>
</evidence>
<name>A0ABX0UXI6_9HYPH</name>
<keyword evidence="4" id="KW-1185">Reference proteome</keyword>
<evidence type="ECO:0000256" key="2">
    <source>
        <dbReference type="SAM" id="SignalP"/>
    </source>
</evidence>
<protein>
    <submittedName>
        <fullName evidence="3">Uncharacterized membrane protein YgdD (TMEM256/DUF423 family)</fullName>
    </submittedName>
</protein>
<dbReference type="Pfam" id="PF04241">
    <property type="entry name" value="DUF423"/>
    <property type="match status" value="1"/>
</dbReference>
<organism evidence="3 4">
    <name type="scientific">Pseudochelatococcus lubricantis</name>
    <dbReference type="NCBI Taxonomy" id="1538102"/>
    <lineage>
        <taxon>Bacteria</taxon>
        <taxon>Pseudomonadati</taxon>
        <taxon>Pseudomonadota</taxon>
        <taxon>Alphaproteobacteria</taxon>
        <taxon>Hyphomicrobiales</taxon>
        <taxon>Chelatococcaceae</taxon>
        <taxon>Pseudochelatococcus</taxon>
    </lineage>
</organism>
<keyword evidence="1" id="KW-0472">Membrane</keyword>
<keyword evidence="2" id="KW-0732">Signal</keyword>
<dbReference type="EMBL" id="JAASQI010000002">
    <property type="protein sequence ID" value="NIJ57447.1"/>
    <property type="molecule type" value="Genomic_DNA"/>
</dbReference>
<evidence type="ECO:0000256" key="1">
    <source>
        <dbReference type="SAM" id="Phobius"/>
    </source>
</evidence>
<dbReference type="InterPro" id="IPR006696">
    <property type="entry name" value="DUF423"/>
</dbReference>
<evidence type="ECO:0000313" key="3">
    <source>
        <dbReference type="EMBL" id="NIJ57447.1"/>
    </source>
</evidence>
<feature type="transmembrane region" description="Helical" evidence="1">
    <location>
        <begin position="92"/>
        <end position="118"/>
    </location>
</feature>
<comment type="caution">
    <text evidence="3">The sequence shown here is derived from an EMBL/GenBank/DDBJ whole genome shotgun (WGS) entry which is preliminary data.</text>
</comment>
<accession>A0ABX0UXI6</accession>
<feature type="transmembrane region" description="Helical" evidence="1">
    <location>
        <begin position="36"/>
        <end position="54"/>
    </location>
</feature>
<keyword evidence="1" id="KW-0812">Transmembrane</keyword>
<feature type="chain" id="PRO_5045460822" evidence="2">
    <location>
        <begin position="23"/>
        <end position="122"/>
    </location>
</feature>
<dbReference type="RefSeq" id="WP_377700211.1">
    <property type="nucleotide sequence ID" value="NZ_JAASQI010000002.1"/>
</dbReference>
<dbReference type="Proteomes" id="UP001429580">
    <property type="component" value="Unassembled WGS sequence"/>
</dbReference>
<sequence length="122" mass="12063">MDRALVVLGALFGLLGTAAAAAATHVTGPGTGLGTSANFLLFHAPALIALPALIRTGLVRAGIAHAGGVLVFSGVALFSGELALRAVEGKTLFYMAAPTGGTVLMAGWLVIAIAALAARRDA</sequence>
<keyword evidence="1" id="KW-1133">Transmembrane helix</keyword>
<reference evidence="3 4" key="1">
    <citation type="submission" date="2020-03" db="EMBL/GenBank/DDBJ databases">
        <title>Genomic Encyclopedia of Type Strains, Phase IV (KMG-IV): sequencing the most valuable type-strain genomes for metagenomic binning, comparative biology and taxonomic classification.</title>
        <authorList>
            <person name="Goeker M."/>
        </authorList>
    </citation>
    <scope>NUCLEOTIDE SEQUENCE [LARGE SCALE GENOMIC DNA]</scope>
    <source>
        <strain evidence="3 4">DSM 103870</strain>
    </source>
</reference>